<name>A0ABD1JN16_9TELE</name>
<evidence type="ECO:0000256" key="5">
    <source>
        <dbReference type="ARBA" id="ARBA00061260"/>
    </source>
</evidence>
<dbReference type="InterPro" id="IPR050780">
    <property type="entry name" value="Mucin_vWF_Thrombospondin_sf"/>
</dbReference>
<evidence type="ECO:0000256" key="4">
    <source>
        <dbReference type="ARBA" id="ARBA00023180"/>
    </source>
</evidence>
<accession>A0ABD1JN16</accession>
<comment type="similarity">
    <text evidence="5">Belongs to the otogelin family.</text>
</comment>
<keyword evidence="4" id="KW-0325">Glycoprotein</keyword>
<protein>
    <recommendedName>
        <fullName evidence="12">Otogelin-like protein</fullName>
    </recommendedName>
</protein>
<feature type="compositionally biased region" description="Low complexity" evidence="7">
    <location>
        <begin position="268"/>
        <end position="334"/>
    </location>
</feature>
<feature type="compositionally biased region" description="Low complexity" evidence="7">
    <location>
        <begin position="341"/>
        <end position="363"/>
    </location>
</feature>
<dbReference type="Pfam" id="PF08742">
    <property type="entry name" value="C8"/>
    <property type="match status" value="1"/>
</dbReference>
<dbReference type="PANTHER" id="PTHR11339:SF228">
    <property type="entry name" value="OTOGELIN"/>
    <property type="match status" value="1"/>
</dbReference>
<comment type="subcellular location">
    <subcellularLocation>
        <location evidence="1">Secreted</location>
    </subcellularLocation>
</comment>
<feature type="compositionally biased region" description="Low complexity" evidence="7">
    <location>
        <begin position="231"/>
        <end position="260"/>
    </location>
</feature>
<gene>
    <name evidence="10" type="ORF">ACEWY4_015416</name>
</gene>
<feature type="domain" description="CTCK" evidence="8">
    <location>
        <begin position="1121"/>
        <end position="1213"/>
    </location>
</feature>
<dbReference type="SMART" id="SM00216">
    <property type="entry name" value="VWD"/>
    <property type="match status" value="1"/>
</dbReference>
<feature type="compositionally biased region" description="Polar residues" evidence="7">
    <location>
        <begin position="84"/>
        <end position="95"/>
    </location>
</feature>
<comment type="caution">
    <text evidence="6">Lacks conserved residue(s) required for the propagation of feature annotation.</text>
</comment>
<dbReference type="Gene3D" id="2.10.25.10">
    <property type="entry name" value="Laminin"/>
    <property type="match status" value="1"/>
</dbReference>
<dbReference type="InterPro" id="IPR014853">
    <property type="entry name" value="VWF/SSPO/ZAN-like_Cys-rich_dom"/>
</dbReference>
<evidence type="ECO:0000256" key="2">
    <source>
        <dbReference type="ARBA" id="ARBA00022525"/>
    </source>
</evidence>
<feature type="compositionally biased region" description="Low complexity" evidence="7">
    <location>
        <begin position="463"/>
        <end position="479"/>
    </location>
</feature>
<keyword evidence="3" id="KW-1015">Disulfide bond</keyword>
<evidence type="ECO:0000256" key="1">
    <source>
        <dbReference type="ARBA" id="ARBA00004613"/>
    </source>
</evidence>
<comment type="caution">
    <text evidence="10">The sequence shown here is derived from an EMBL/GenBank/DDBJ whole genome shotgun (WGS) entry which is preliminary data.</text>
</comment>
<feature type="region of interest" description="Disordered" evidence="7">
    <location>
        <begin position="166"/>
        <end position="207"/>
    </location>
</feature>
<feature type="region of interest" description="Disordered" evidence="7">
    <location>
        <begin position="1"/>
        <end position="154"/>
    </location>
</feature>
<evidence type="ECO:0000259" key="9">
    <source>
        <dbReference type="PROSITE" id="PS51233"/>
    </source>
</evidence>
<feature type="compositionally biased region" description="Polar residues" evidence="7">
    <location>
        <begin position="435"/>
        <end position="459"/>
    </location>
</feature>
<evidence type="ECO:0008006" key="12">
    <source>
        <dbReference type="Google" id="ProtNLM"/>
    </source>
</evidence>
<evidence type="ECO:0000256" key="3">
    <source>
        <dbReference type="ARBA" id="ARBA00023157"/>
    </source>
</evidence>
<feature type="compositionally biased region" description="Low complexity" evidence="7">
    <location>
        <begin position="42"/>
        <end position="76"/>
    </location>
</feature>
<dbReference type="SMART" id="SM00041">
    <property type="entry name" value="CT"/>
    <property type="match status" value="1"/>
</dbReference>
<dbReference type="InterPro" id="IPR036084">
    <property type="entry name" value="Ser_inhib-like_sf"/>
</dbReference>
<evidence type="ECO:0000313" key="11">
    <source>
        <dbReference type="Proteomes" id="UP001591681"/>
    </source>
</evidence>
<dbReference type="SMART" id="SM00832">
    <property type="entry name" value="C8"/>
    <property type="match status" value="1"/>
</dbReference>
<dbReference type="Proteomes" id="UP001591681">
    <property type="component" value="Unassembled WGS sequence"/>
</dbReference>
<dbReference type="InterPro" id="IPR058755">
    <property type="entry name" value="Fn1-VW_OTOGL"/>
</dbReference>
<evidence type="ECO:0000313" key="10">
    <source>
        <dbReference type="EMBL" id="KAL2088517.1"/>
    </source>
</evidence>
<dbReference type="AlphaFoldDB" id="A0ABD1JN16"/>
<dbReference type="Pfam" id="PF25960">
    <property type="entry name" value="Fn1-VW_OTOGL"/>
    <property type="match status" value="1"/>
</dbReference>
<feature type="compositionally biased region" description="Low complexity" evidence="7">
    <location>
        <begin position="11"/>
        <end position="23"/>
    </location>
</feature>
<dbReference type="CDD" id="cd19941">
    <property type="entry name" value="TIL"/>
    <property type="match status" value="1"/>
</dbReference>
<dbReference type="SUPFAM" id="SSF57567">
    <property type="entry name" value="Serine protease inhibitors"/>
    <property type="match status" value="1"/>
</dbReference>
<proteinExistence type="inferred from homology"/>
<evidence type="ECO:0000256" key="7">
    <source>
        <dbReference type="SAM" id="MobiDB-lite"/>
    </source>
</evidence>
<dbReference type="PANTHER" id="PTHR11339">
    <property type="entry name" value="EXTRACELLULAR MATRIX GLYCOPROTEIN RELATED"/>
    <property type="match status" value="1"/>
</dbReference>
<dbReference type="PROSITE" id="PS01225">
    <property type="entry name" value="CTCK_2"/>
    <property type="match status" value="1"/>
</dbReference>
<dbReference type="InterPro" id="IPR001846">
    <property type="entry name" value="VWF_type-D"/>
</dbReference>
<sequence>MPAPDVVDLRQTTTSQVTTSYTTEVQPEPETLSTTSRHPERPTTTTAEPIHTPSTTTTTSRATETTSSVPTTRTTTYRPHLEVTSATSQPSTYRTTDWDRPPHPETSSTVVPSLTQRVTATTKAVTPSLSTGESTFVRTSTTHPSPEATTRVAPTDAEPAPITRTMTTTTTERATSRSPTTTTTSPEVAETVRTSSSSPQTTTVSPVTIRPHTDTTRVAPVTGRVEVSATAATAATTTRPASWSAHSTTTSTLATFRPSTPSEERVTTRVPPMTQTPRTTTTLRTTSRVTASTAVPPMSPTVTSSTGTTTSRITESTTTTTTTTTPASSTARIPPSSPGAVSVTSPHTTSTTGTSATTESTTETVEEPTTKTTVTSSKPVVTLTSTVAVPELTTTAEKTSTSEHTSSTSAPSADGRPSPGVTTTRSVPEPEVRTLASSVPVSSAHPTTLSTRGMRTSMSAVGPTSEESSEVPETPSASELPATMTAPATRMCTPPYSEIIDECTKYICVGEQMVLFNKSQHCPYNSSPPNCGLLGFAVLVNGDKCCPKWDCPCRCSVFPDLNVITFDGNSVAIYKAASYVVTQLPNETVSILVQECPVSDTLFVNSRYAKPRFKKYGFEILDTGNMYFIRTPTGLKIQWFHSTGMMVLETDTYNKKLPTMGLCGCCDGNPANDLTLSNGTTVGDSEDPAVFIDSWQVPNTTSYVSESRRREVNCSTSDCSECLAMLNNGTFPRCHDYVPPETFCELWVRDVEYVNNPCVALAAYVASCHKFNICIEWRSPDYCPFLCPESLRYQACLTTCMAQSCPNHEFEYAPEQCSGMTEGCVCPEGTLLHRPYFSLCIPPSKCACTDSFGTPHAVGEVWKASKDGCCMYRCDNDTIVPVEYNCTEVPQPLCHKTGEMIISLADDKSCCPQKVCECDPDLCETVVPSCREDQTLIPTKAEGSCCLAFICKMVPKCEEGELLTVDANSTDRCCPVYHCVCEPYRCAEFSCPVGMAIATDSLPGRCCPQRTCVRDAVCVDGQKAVMRPGQTLVEQSDPGVCLATHCSHTLDPLTGYYAIRTTTTNCSAQCHPNQIYVPPKDPSTCCGVCKNISCLYTNDNGTVILHKPGKSWVSDCMRYECTDTESGPTLVSYSYSCPPFNETECMKVNIVSCDGKCPSASIYNYNINTYARFCKCCREMGLQRRTVQLFCSSNSTWVNYSIQEPTDCSCQWS</sequence>
<dbReference type="EMBL" id="JBHFQA010000013">
    <property type="protein sequence ID" value="KAL2088517.1"/>
    <property type="molecule type" value="Genomic_DNA"/>
</dbReference>
<evidence type="ECO:0000256" key="6">
    <source>
        <dbReference type="PROSITE-ProRule" id="PRU00039"/>
    </source>
</evidence>
<dbReference type="PROSITE" id="PS51233">
    <property type="entry name" value="VWFD"/>
    <property type="match status" value="1"/>
</dbReference>
<dbReference type="Pfam" id="PF00094">
    <property type="entry name" value="VWD"/>
    <property type="match status" value="1"/>
</dbReference>
<organism evidence="10 11">
    <name type="scientific">Coilia grayii</name>
    <name type="common">Gray's grenadier anchovy</name>
    <dbReference type="NCBI Taxonomy" id="363190"/>
    <lineage>
        <taxon>Eukaryota</taxon>
        <taxon>Metazoa</taxon>
        <taxon>Chordata</taxon>
        <taxon>Craniata</taxon>
        <taxon>Vertebrata</taxon>
        <taxon>Euteleostomi</taxon>
        <taxon>Actinopterygii</taxon>
        <taxon>Neopterygii</taxon>
        <taxon>Teleostei</taxon>
        <taxon>Clupei</taxon>
        <taxon>Clupeiformes</taxon>
        <taxon>Clupeoidei</taxon>
        <taxon>Engraulidae</taxon>
        <taxon>Coilinae</taxon>
        <taxon>Coilia</taxon>
    </lineage>
</organism>
<reference evidence="10 11" key="1">
    <citation type="submission" date="2024-09" db="EMBL/GenBank/DDBJ databases">
        <title>A chromosome-level genome assembly of Gray's grenadier anchovy, Coilia grayii.</title>
        <authorList>
            <person name="Fu Z."/>
        </authorList>
    </citation>
    <scope>NUCLEOTIDE SEQUENCE [LARGE SCALE GENOMIC DNA]</scope>
    <source>
        <strain evidence="10">G4</strain>
        <tissue evidence="10">Muscle</tissue>
    </source>
</reference>
<feature type="region of interest" description="Disordered" evidence="7">
    <location>
        <begin position="231"/>
        <end position="483"/>
    </location>
</feature>
<keyword evidence="2" id="KW-0964">Secreted</keyword>
<feature type="compositionally biased region" description="Polar residues" evidence="7">
    <location>
        <begin position="105"/>
        <end position="148"/>
    </location>
</feature>
<dbReference type="InterPro" id="IPR006207">
    <property type="entry name" value="Cys_knot_C"/>
</dbReference>
<keyword evidence="11" id="KW-1185">Reference proteome</keyword>
<evidence type="ECO:0000259" key="8">
    <source>
        <dbReference type="PROSITE" id="PS01225"/>
    </source>
</evidence>
<feature type="compositionally biased region" description="Low complexity" evidence="7">
    <location>
        <begin position="370"/>
        <end position="413"/>
    </location>
</feature>
<feature type="domain" description="VWFD" evidence="9">
    <location>
        <begin position="503"/>
        <end position="703"/>
    </location>
</feature>